<gene>
    <name evidence="3" type="ORF">IMF26_01650</name>
</gene>
<protein>
    <submittedName>
        <fullName evidence="3">Zinc ribbon domain-containing protein</fullName>
    </submittedName>
</protein>
<proteinExistence type="predicted"/>
<dbReference type="AlphaFoldDB" id="A0AAT9LCM0"/>
<feature type="compositionally biased region" description="Low complexity" evidence="1">
    <location>
        <begin position="120"/>
        <end position="130"/>
    </location>
</feature>
<sequence>MSTQQGPENKGMDFLTRLGQTLRSGAETIVQETRELTRIGKIKVEILSLENERGRKFEEAGRLAHTLYKGGQGYPEELLKIFAEIDDIERRIDEKNREIERVRREGESKEKPPAPKETSEATAPESPASAVDQPKQYCPQCGARLDEGDVFCSKCGARVN</sequence>
<dbReference type="InterPro" id="IPR026870">
    <property type="entry name" value="Zinc_ribbon_dom"/>
</dbReference>
<accession>A0AAT9LCM0</accession>
<dbReference type="KEGG" id="fcz:IMF26_01650"/>
<dbReference type="Pfam" id="PF13240">
    <property type="entry name" value="Zn_Ribbon_1"/>
    <property type="match status" value="1"/>
</dbReference>
<reference evidence="3" key="2">
    <citation type="journal article" date="2023" name="Biology">
        <title>Prokaryotic Life Associated with Coal-Fire Gas Vents Revealed by Metagenomics.</title>
        <authorList>
            <person name="Kadnikov V.V."/>
            <person name="Mardanov A.V."/>
            <person name="Beletsky A.V."/>
            <person name="Karnachuk O.V."/>
            <person name="Ravin N.V."/>
        </authorList>
    </citation>
    <scope>NUCLEOTIDE SEQUENCE</scope>
    <source>
        <strain evidence="3">Bu02</strain>
    </source>
</reference>
<name>A0AAT9LCM0_9FIRM</name>
<feature type="compositionally biased region" description="Basic and acidic residues" evidence="1">
    <location>
        <begin position="93"/>
        <end position="119"/>
    </location>
</feature>
<organism evidence="3">
    <name type="scientific">Candidatus Fermentithermobacillus carboniphilus</name>
    <dbReference type="NCBI Taxonomy" id="3085328"/>
    <lineage>
        <taxon>Bacteria</taxon>
        <taxon>Bacillati</taxon>
        <taxon>Bacillota</taxon>
        <taxon>Candidatus Fermentithermobacillia</taxon>
        <taxon>Candidatus Fermentithermobacillales</taxon>
        <taxon>Candidatus Fermentithermobacillaceae</taxon>
        <taxon>Candidatus Fermentithermobacillus</taxon>
    </lineage>
</organism>
<feature type="region of interest" description="Disordered" evidence="1">
    <location>
        <begin position="93"/>
        <end position="138"/>
    </location>
</feature>
<reference evidence="3" key="1">
    <citation type="submission" date="2020-10" db="EMBL/GenBank/DDBJ databases">
        <authorList>
            <person name="Kadnikov V."/>
            <person name="Beletsky A.V."/>
            <person name="Mardanov A.V."/>
            <person name="Karnachuk O.V."/>
            <person name="Ravin N.V."/>
        </authorList>
    </citation>
    <scope>NUCLEOTIDE SEQUENCE</scope>
    <source>
        <strain evidence="3">Bu02</strain>
    </source>
</reference>
<dbReference type="EMBL" id="CP062796">
    <property type="protein sequence ID" value="QUL98811.1"/>
    <property type="molecule type" value="Genomic_DNA"/>
</dbReference>
<evidence type="ECO:0000256" key="1">
    <source>
        <dbReference type="SAM" id="MobiDB-lite"/>
    </source>
</evidence>
<evidence type="ECO:0000313" key="3">
    <source>
        <dbReference type="EMBL" id="QUL98811.1"/>
    </source>
</evidence>
<evidence type="ECO:0000259" key="2">
    <source>
        <dbReference type="Pfam" id="PF13240"/>
    </source>
</evidence>
<feature type="domain" description="Zinc-ribbon" evidence="2">
    <location>
        <begin position="137"/>
        <end position="158"/>
    </location>
</feature>